<feature type="compositionally biased region" description="Polar residues" evidence="1">
    <location>
        <begin position="354"/>
        <end position="364"/>
    </location>
</feature>
<feature type="compositionally biased region" description="Polar residues" evidence="1">
    <location>
        <begin position="563"/>
        <end position="577"/>
    </location>
</feature>
<feature type="compositionally biased region" description="Polar residues" evidence="1">
    <location>
        <begin position="296"/>
        <end position="309"/>
    </location>
</feature>
<feature type="region of interest" description="Disordered" evidence="1">
    <location>
        <begin position="241"/>
        <end position="310"/>
    </location>
</feature>
<comment type="caution">
    <text evidence="2">The sequence shown here is derived from an EMBL/GenBank/DDBJ whole genome shotgun (WGS) entry which is preliminary data.</text>
</comment>
<dbReference type="EMBL" id="JAWDGP010001847">
    <property type="protein sequence ID" value="KAK3787710.1"/>
    <property type="molecule type" value="Genomic_DNA"/>
</dbReference>
<evidence type="ECO:0000256" key="1">
    <source>
        <dbReference type="SAM" id="MobiDB-lite"/>
    </source>
</evidence>
<feature type="compositionally biased region" description="Polar residues" evidence="1">
    <location>
        <begin position="524"/>
        <end position="533"/>
    </location>
</feature>
<dbReference type="AlphaFoldDB" id="A0AAE1DZ63"/>
<dbReference type="Proteomes" id="UP001283361">
    <property type="component" value="Unassembled WGS sequence"/>
</dbReference>
<sequence>MYAGQVYRYPPVPPPVSSLMAPRLPAHAQGIHLPPGCFNDGFTNLDKVGRRGTSASDRELSDRRKAESSFLRDVHLLSSLHPAARDPTLRMLQAESSAVPGLNKSLPYGYTRPGEGHHSLNGRLNLAAANLDFDALVHLPASQMPQASSNPTIPSYLMPYHTSTLPPFHSLPPSLLHNYYSLSRPELINLYHQQQQQQHQHLLALSSHLLPTAPPRPWATESGVLNPLQLLPAPHSLDYLPRSSIQSDSNQAFPPQSFYSSTSLQREHTQISPHGEGSTNKTSAVDKSRHLETKTSTRFKTQRLTASSDRNTKCERLKDCGLSHDPRLCNEQLPGESKHSKHQTLSGSGAPAISPNSSHRNSSTADDKSICRGSVDDDLERSEPRDYPVDKDLNSPIPASPPAPLSDRSTSRDAIAAASNKVDKSCDPVFLESPALARADDTRPDKIFSLSALGADADRMHALPDSTLDSSRPPSQSSAAAPRVNSSCCLPRISRQTPSSSPPLSPTTTTNASAPASPPIPTMFSPNSPSSVCSIEATPVPTKGSSHQTTPSPHGVAVYQPKEISTPSFLQEPNSDSSKTDPRCLDQKQQQHQHPPLPALPATPSSCSQQHPPHPPPRSSHTAVCQNSPSPTATPHRLYQSLPKDSTEFEAHPSSQAMPETGSGSVCDISGTACQGEDLTRGEHSHHHVHDVQRVRCVRNADSYAVAGEEDSIQEKPKHVESAECRDCPCRSAESSPLGLSGGDDTRPSNSPPSGAVVYKHDRVVRLGRWEIANSSAGCGTGRVFESRSVCVCVCEGHAK</sequence>
<accession>A0AAE1DZ63</accession>
<protein>
    <submittedName>
        <fullName evidence="2">Uncharacterized protein</fullName>
    </submittedName>
</protein>
<organism evidence="2 3">
    <name type="scientific">Elysia crispata</name>
    <name type="common">lettuce slug</name>
    <dbReference type="NCBI Taxonomy" id="231223"/>
    <lineage>
        <taxon>Eukaryota</taxon>
        <taxon>Metazoa</taxon>
        <taxon>Spiralia</taxon>
        <taxon>Lophotrochozoa</taxon>
        <taxon>Mollusca</taxon>
        <taxon>Gastropoda</taxon>
        <taxon>Heterobranchia</taxon>
        <taxon>Euthyneura</taxon>
        <taxon>Panpulmonata</taxon>
        <taxon>Sacoglossa</taxon>
        <taxon>Placobranchoidea</taxon>
        <taxon>Plakobranchidae</taxon>
        <taxon>Elysia</taxon>
    </lineage>
</organism>
<feature type="compositionally biased region" description="Polar residues" evidence="1">
    <location>
        <begin position="622"/>
        <end position="633"/>
    </location>
</feature>
<name>A0AAE1DZ63_9GAST</name>
<feature type="region of interest" description="Disordered" evidence="1">
    <location>
        <begin position="331"/>
        <end position="422"/>
    </location>
</feature>
<evidence type="ECO:0000313" key="3">
    <source>
        <dbReference type="Proteomes" id="UP001283361"/>
    </source>
</evidence>
<feature type="region of interest" description="Disordered" evidence="1">
    <location>
        <begin position="736"/>
        <end position="756"/>
    </location>
</feature>
<feature type="region of interest" description="Disordered" evidence="1">
    <location>
        <begin position="463"/>
        <end position="639"/>
    </location>
</feature>
<gene>
    <name evidence="2" type="ORF">RRG08_031939</name>
</gene>
<evidence type="ECO:0000313" key="2">
    <source>
        <dbReference type="EMBL" id="KAK3787710.1"/>
    </source>
</evidence>
<feature type="compositionally biased region" description="Polar residues" evidence="1">
    <location>
        <begin position="543"/>
        <end position="552"/>
    </location>
</feature>
<feature type="compositionally biased region" description="Basic and acidic residues" evidence="1">
    <location>
        <begin position="381"/>
        <end position="393"/>
    </location>
</feature>
<feature type="compositionally biased region" description="Low complexity" evidence="1">
    <location>
        <begin position="602"/>
        <end position="611"/>
    </location>
</feature>
<feature type="compositionally biased region" description="Basic and acidic residues" evidence="1">
    <location>
        <begin position="284"/>
        <end position="295"/>
    </location>
</feature>
<proteinExistence type="predicted"/>
<keyword evidence="3" id="KW-1185">Reference proteome</keyword>
<feature type="compositionally biased region" description="Low complexity" evidence="1">
    <location>
        <begin position="506"/>
        <end position="515"/>
    </location>
</feature>
<feature type="compositionally biased region" description="Low complexity" evidence="1">
    <location>
        <begin position="470"/>
        <end position="483"/>
    </location>
</feature>
<reference evidence="2" key="1">
    <citation type="journal article" date="2023" name="G3 (Bethesda)">
        <title>A reference genome for the long-term kleptoplast-retaining sea slug Elysia crispata morphotype clarki.</title>
        <authorList>
            <person name="Eastman K.E."/>
            <person name="Pendleton A.L."/>
            <person name="Shaikh M.A."/>
            <person name="Suttiyut T."/>
            <person name="Ogas R."/>
            <person name="Tomko P."/>
            <person name="Gavelis G."/>
            <person name="Widhalm J.R."/>
            <person name="Wisecaver J.H."/>
        </authorList>
    </citation>
    <scope>NUCLEOTIDE SEQUENCE</scope>
    <source>
        <strain evidence="2">ECLA1</strain>
    </source>
</reference>
<feature type="compositionally biased region" description="Polar residues" evidence="1">
    <location>
        <begin position="243"/>
        <end position="264"/>
    </location>
</feature>